<accession>A0A0G1TZJ7</accession>
<feature type="transmembrane region" description="Helical" evidence="1">
    <location>
        <begin position="123"/>
        <end position="145"/>
    </location>
</feature>
<proteinExistence type="predicted"/>
<feature type="transmembrane region" description="Helical" evidence="1">
    <location>
        <begin position="69"/>
        <end position="87"/>
    </location>
</feature>
<feature type="transmembrane region" description="Helical" evidence="1">
    <location>
        <begin position="99"/>
        <end position="116"/>
    </location>
</feature>
<dbReference type="Proteomes" id="UP000034739">
    <property type="component" value="Unassembled WGS sequence"/>
</dbReference>
<name>A0A0G1TZJ7_9BACT</name>
<dbReference type="AlphaFoldDB" id="A0A0G1TZJ7"/>
<sequence>MHTLPGKELMKKVGLWVGLVLATIVFFALATTILLHFKLGETVAIGVPEIIVLYFWGGYLLRKHSWRKIVGTALFSLAVVLNLIFVSSPYDTAEEFRETRIFLLPLFLSGIFLVMQKGKLSRLMGVLVIILTIVGALWGATFQFANLHNLNSGI</sequence>
<feature type="transmembrane region" description="Helical" evidence="1">
    <location>
        <begin position="12"/>
        <end position="37"/>
    </location>
</feature>
<gene>
    <name evidence="2" type="ORF">UY16_C0033G0001</name>
</gene>
<comment type="caution">
    <text evidence="2">The sequence shown here is derived from an EMBL/GenBank/DDBJ whole genome shotgun (WGS) entry which is preliminary data.</text>
</comment>
<keyword evidence="1" id="KW-0472">Membrane</keyword>
<dbReference type="EMBL" id="LCOY01000033">
    <property type="protein sequence ID" value="KKU87247.1"/>
    <property type="molecule type" value="Genomic_DNA"/>
</dbReference>
<evidence type="ECO:0000313" key="3">
    <source>
        <dbReference type="Proteomes" id="UP000034739"/>
    </source>
</evidence>
<evidence type="ECO:0000256" key="1">
    <source>
        <dbReference type="SAM" id="Phobius"/>
    </source>
</evidence>
<keyword evidence="1" id="KW-1133">Transmembrane helix</keyword>
<keyword evidence="1" id="KW-0812">Transmembrane</keyword>
<evidence type="ECO:0000313" key="2">
    <source>
        <dbReference type="EMBL" id="KKU87247.1"/>
    </source>
</evidence>
<organism evidence="2 3">
    <name type="scientific">Candidatus Gottesmanbacteria bacterium GW2011_GWA2_47_9</name>
    <dbReference type="NCBI Taxonomy" id="1618445"/>
    <lineage>
        <taxon>Bacteria</taxon>
        <taxon>Candidatus Gottesmaniibacteriota</taxon>
    </lineage>
</organism>
<protein>
    <submittedName>
        <fullName evidence="2">Uncharacterized protein</fullName>
    </submittedName>
</protein>
<reference evidence="2 3" key="1">
    <citation type="journal article" date="2015" name="Nature">
        <title>rRNA introns, odd ribosomes, and small enigmatic genomes across a large radiation of phyla.</title>
        <authorList>
            <person name="Brown C.T."/>
            <person name="Hug L.A."/>
            <person name="Thomas B.C."/>
            <person name="Sharon I."/>
            <person name="Castelle C.J."/>
            <person name="Singh A."/>
            <person name="Wilkins M.J."/>
            <person name="Williams K.H."/>
            <person name="Banfield J.F."/>
        </authorList>
    </citation>
    <scope>NUCLEOTIDE SEQUENCE [LARGE SCALE GENOMIC DNA]</scope>
</reference>
<feature type="transmembrane region" description="Helical" evidence="1">
    <location>
        <begin position="43"/>
        <end position="62"/>
    </location>
</feature>